<comment type="caution">
    <text evidence="3">The sequence shown here is derived from an EMBL/GenBank/DDBJ whole genome shotgun (WGS) entry which is preliminary data.</text>
</comment>
<evidence type="ECO:0000259" key="2">
    <source>
        <dbReference type="Pfam" id="PF08327"/>
    </source>
</evidence>
<evidence type="ECO:0000313" key="4">
    <source>
        <dbReference type="Proteomes" id="UP000460221"/>
    </source>
</evidence>
<protein>
    <submittedName>
        <fullName evidence="3">Polyketide cyclase</fullName>
    </submittedName>
</protein>
<dbReference type="Gene3D" id="3.30.530.20">
    <property type="match status" value="1"/>
</dbReference>
<sequence>MEMGSIHREMYVEASPEVVFEVLSSPEHLREWWSDDAVFDPEPGSAGTFLWQQPDGSTNDVQMAVVESDPPRRYAFRWGHDAGETATHGNSLLVTFDLVPTGSGTTIRLVETGFRERGWEVAVLEQQYREHEGGWTSQMARFESHLLRVVSMR</sequence>
<dbReference type="InterPro" id="IPR023393">
    <property type="entry name" value="START-like_dom_sf"/>
</dbReference>
<evidence type="ECO:0000313" key="3">
    <source>
        <dbReference type="EMBL" id="MTD16430.1"/>
    </source>
</evidence>
<comment type="similarity">
    <text evidence="1">Belongs to the AHA1 family.</text>
</comment>
<dbReference type="InterPro" id="IPR013538">
    <property type="entry name" value="ASHA1/2-like_C"/>
</dbReference>
<dbReference type="SUPFAM" id="SSF55961">
    <property type="entry name" value="Bet v1-like"/>
    <property type="match status" value="1"/>
</dbReference>
<proteinExistence type="inferred from homology"/>
<reference evidence="3 4" key="1">
    <citation type="submission" date="2019-11" db="EMBL/GenBank/DDBJ databases">
        <authorList>
            <person name="Jiang L.-Q."/>
        </authorList>
    </citation>
    <scope>NUCLEOTIDE SEQUENCE [LARGE SCALE GENOMIC DNA]</scope>
    <source>
        <strain evidence="3 4">YIM 132087</strain>
    </source>
</reference>
<dbReference type="AlphaFoldDB" id="A0A7K1FQS9"/>
<evidence type="ECO:0000256" key="1">
    <source>
        <dbReference type="ARBA" id="ARBA00006817"/>
    </source>
</evidence>
<dbReference type="EMBL" id="WLYK01000009">
    <property type="protein sequence ID" value="MTD16430.1"/>
    <property type="molecule type" value="Genomic_DNA"/>
</dbReference>
<accession>A0A7K1FQS9</accession>
<organism evidence="3 4">
    <name type="scientific">Nakamurella alba</name>
    <dbReference type="NCBI Taxonomy" id="2665158"/>
    <lineage>
        <taxon>Bacteria</taxon>
        <taxon>Bacillati</taxon>
        <taxon>Actinomycetota</taxon>
        <taxon>Actinomycetes</taxon>
        <taxon>Nakamurellales</taxon>
        <taxon>Nakamurellaceae</taxon>
        <taxon>Nakamurella</taxon>
    </lineage>
</organism>
<dbReference type="RefSeq" id="WP_154770412.1">
    <property type="nucleotide sequence ID" value="NZ_WLYK01000009.1"/>
</dbReference>
<gene>
    <name evidence="3" type="ORF">GIS00_21060</name>
</gene>
<dbReference type="Pfam" id="PF08327">
    <property type="entry name" value="AHSA1"/>
    <property type="match status" value="1"/>
</dbReference>
<feature type="domain" description="Activator of Hsp90 ATPase homologue 1/2-like C-terminal" evidence="2">
    <location>
        <begin position="14"/>
        <end position="146"/>
    </location>
</feature>
<dbReference type="Proteomes" id="UP000460221">
    <property type="component" value="Unassembled WGS sequence"/>
</dbReference>
<name>A0A7K1FQS9_9ACTN</name>
<keyword evidence="4" id="KW-1185">Reference proteome</keyword>